<evidence type="ECO:0000313" key="4">
    <source>
        <dbReference type="EMBL" id="MBI5250706.1"/>
    </source>
</evidence>
<dbReference type="SMART" id="SM00421">
    <property type="entry name" value="HTH_LUXR"/>
    <property type="match status" value="1"/>
</dbReference>
<comment type="caution">
    <text evidence="4">The sequence shown here is derived from an EMBL/GenBank/DDBJ whole genome shotgun (WGS) entry which is preliminary data.</text>
</comment>
<feature type="domain" description="PAS" evidence="2">
    <location>
        <begin position="533"/>
        <end position="603"/>
    </location>
</feature>
<dbReference type="GO" id="GO:0003677">
    <property type="term" value="F:DNA binding"/>
    <property type="evidence" value="ECO:0007669"/>
    <property type="project" value="InterPro"/>
</dbReference>
<dbReference type="Pfam" id="PF13426">
    <property type="entry name" value="PAS_9"/>
    <property type="match status" value="1"/>
</dbReference>
<dbReference type="SMART" id="SM00091">
    <property type="entry name" value="PAS"/>
    <property type="match status" value="2"/>
</dbReference>
<dbReference type="AlphaFoldDB" id="A0A9D6V672"/>
<dbReference type="InterPro" id="IPR013767">
    <property type="entry name" value="PAS_fold"/>
</dbReference>
<feature type="domain" description="PAC" evidence="3">
    <location>
        <begin position="606"/>
        <end position="658"/>
    </location>
</feature>
<dbReference type="Pfam" id="PF00196">
    <property type="entry name" value="GerE"/>
    <property type="match status" value="1"/>
</dbReference>
<organism evidence="4 5">
    <name type="scientific">Desulfomonile tiedjei</name>
    <dbReference type="NCBI Taxonomy" id="2358"/>
    <lineage>
        <taxon>Bacteria</taxon>
        <taxon>Pseudomonadati</taxon>
        <taxon>Thermodesulfobacteriota</taxon>
        <taxon>Desulfomonilia</taxon>
        <taxon>Desulfomonilales</taxon>
        <taxon>Desulfomonilaceae</taxon>
        <taxon>Desulfomonile</taxon>
    </lineage>
</organism>
<dbReference type="GO" id="GO:0006355">
    <property type="term" value="P:regulation of DNA-templated transcription"/>
    <property type="evidence" value="ECO:0007669"/>
    <property type="project" value="InterPro"/>
</dbReference>
<evidence type="ECO:0000259" key="2">
    <source>
        <dbReference type="PROSITE" id="PS50112"/>
    </source>
</evidence>
<dbReference type="InterPro" id="IPR035965">
    <property type="entry name" value="PAS-like_dom_sf"/>
</dbReference>
<dbReference type="NCBIfam" id="TIGR00229">
    <property type="entry name" value="sensory_box"/>
    <property type="match status" value="1"/>
</dbReference>
<dbReference type="InterPro" id="IPR000014">
    <property type="entry name" value="PAS"/>
</dbReference>
<evidence type="ECO:0000313" key="5">
    <source>
        <dbReference type="Proteomes" id="UP000807825"/>
    </source>
</evidence>
<sequence length="803" mass="90190">MSNDSILWIGRSGQGHKALREAVASELHDLMVEGAKDGREALDILFRNPGGYSIIIIELDAAKMELAALATSVKQINPAIEIIVLGEPAPGWGKLNLPRYYRPIFLPSSCGGDVLISCIAKLREMVEARENFDQLGRSLAENIGISRSSTEVILSLLDRQDGMGVIGLRRDGFFSSYNAEAQRLTGYGVEEVAHIQVWAQTLLEDYDGVRALLGAIESFWSKKLGRQNMRLRIRRRNGRIVSLSVNAVVLLDSFGRARQIVMLFFDPLESSAVREYQVLSEFGSCGFYTYFPETGFLRISKAALDLLNRAFSLSLTHDDVLNRKVTELPVPPNIAAVWEDSLRKVAASESVVQEDMPPWGLAGRRILGHNYMARVKAGAKDSFAVIACVTAREDLLSDALRGMSEKALAEKTLNTIPRPFALLESQRDSDGHIEGFRCVWINASAKKLLGYGSSFSGQVPLSEVFTNAEVAQALYDTARDECETGGDKTFEMNLQLKPDDPDLASWYFWLGKVGDGAAMFIKDVTEARKEEIHLRHYRHVFSHMNESIIVTNLEGNIIDWNPASERMFGYTKEQILGRSVFLLTEQRKSPNLELESTRVLREGDVWQGEYEYVRSNGTRGVAFTVFTELKDDKGVVYGTVGLCHDLTERKRLEEKLTAKGQELQEKNLALNTLLRYAEEERVRACERVVSDLGKKINNRIFRILQEKQNPPLVEAHAKLLLQEIGVPEQSEKPVADDPTLKLSEKELEVAKLIRLGKTTQEIAFILDKSPDTIRLQRISIRKKLGLGRRDQNLINYLKKIDLR</sequence>
<proteinExistence type="predicted"/>
<dbReference type="Proteomes" id="UP000807825">
    <property type="component" value="Unassembled WGS sequence"/>
</dbReference>
<dbReference type="InterPro" id="IPR036388">
    <property type="entry name" value="WH-like_DNA-bd_sf"/>
</dbReference>
<evidence type="ECO:0000259" key="3">
    <source>
        <dbReference type="PROSITE" id="PS50113"/>
    </source>
</evidence>
<dbReference type="InterPro" id="IPR000700">
    <property type="entry name" value="PAS-assoc_C"/>
</dbReference>
<dbReference type="Gene3D" id="1.10.10.10">
    <property type="entry name" value="Winged helix-like DNA-binding domain superfamily/Winged helix DNA-binding domain"/>
    <property type="match status" value="1"/>
</dbReference>
<evidence type="ECO:0000259" key="1">
    <source>
        <dbReference type="PROSITE" id="PS50043"/>
    </source>
</evidence>
<protein>
    <submittedName>
        <fullName evidence="4">PAS domain S-box protein</fullName>
    </submittedName>
</protein>
<dbReference type="InterPro" id="IPR000792">
    <property type="entry name" value="Tscrpt_reg_LuxR_C"/>
</dbReference>
<dbReference type="CDD" id="cd06170">
    <property type="entry name" value="LuxR_C_like"/>
    <property type="match status" value="1"/>
</dbReference>
<dbReference type="PANTHER" id="PTHR44757">
    <property type="entry name" value="DIGUANYLATE CYCLASE DGCP"/>
    <property type="match status" value="1"/>
</dbReference>
<gene>
    <name evidence="4" type="ORF">HY912_14545</name>
</gene>
<dbReference type="CDD" id="cd00130">
    <property type="entry name" value="PAS"/>
    <property type="match status" value="1"/>
</dbReference>
<dbReference type="PROSITE" id="PS50043">
    <property type="entry name" value="HTH_LUXR_2"/>
    <property type="match status" value="1"/>
</dbReference>
<dbReference type="InterPro" id="IPR052155">
    <property type="entry name" value="Biofilm_reg_signaling"/>
</dbReference>
<name>A0A9D6V672_9BACT</name>
<dbReference type="Gene3D" id="3.30.450.20">
    <property type="entry name" value="PAS domain"/>
    <property type="match status" value="2"/>
</dbReference>
<reference evidence="4" key="1">
    <citation type="submission" date="2020-07" db="EMBL/GenBank/DDBJ databases">
        <title>Huge and variable diversity of episymbiotic CPR bacteria and DPANN archaea in groundwater ecosystems.</title>
        <authorList>
            <person name="He C.Y."/>
            <person name="Keren R."/>
            <person name="Whittaker M."/>
            <person name="Farag I.F."/>
            <person name="Doudna J."/>
            <person name="Cate J.H.D."/>
            <person name="Banfield J.F."/>
        </authorList>
    </citation>
    <scope>NUCLEOTIDE SEQUENCE</scope>
    <source>
        <strain evidence="4">NC_groundwater_1664_Pr3_B-0.1um_52_9</strain>
    </source>
</reference>
<dbReference type="EMBL" id="JACRDE010000380">
    <property type="protein sequence ID" value="MBI5250706.1"/>
    <property type="molecule type" value="Genomic_DNA"/>
</dbReference>
<dbReference type="PROSITE" id="PS50112">
    <property type="entry name" value="PAS"/>
    <property type="match status" value="1"/>
</dbReference>
<dbReference type="InterPro" id="IPR001610">
    <property type="entry name" value="PAC"/>
</dbReference>
<accession>A0A9D6V672</accession>
<dbReference type="PROSITE" id="PS50113">
    <property type="entry name" value="PAC"/>
    <property type="match status" value="1"/>
</dbReference>
<dbReference type="SMART" id="SM00086">
    <property type="entry name" value="PAC"/>
    <property type="match status" value="2"/>
</dbReference>
<feature type="domain" description="HTH luxR-type" evidence="1">
    <location>
        <begin position="735"/>
        <end position="801"/>
    </location>
</feature>
<dbReference type="SUPFAM" id="SSF55785">
    <property type="entry name" value="PYP-like sensor domain (PAS domain)"/>
    <property type="match status" value="2"/>
</dbReference>
<dbReference type="Pfam" id="PF00989">
    <property type="entry name" value="PAS"/>
    <property type="match status" value="1"/>
</dbReference>
<dbReference type="SUPFAM" id="SSF46894">
    <property type="entry name" value="C-terminal effector domain of the bipartite response regulators"/>
    <property type="match status" value="1"/>
</dbReference>
<dbReference type="InterPro" id="IPR016032">
    <property type="entry name" value="Sig_transdc_resp-reg_C-effctor"/>
</dbReference>
<dbReference type="PANTHER" id="PTHR44757:SF2">
    <property type="entry name" value="BIOFILM ARCHITECTURE MAINTENANCE PROTEIN MBAA"/>
    <property type="match status" value="1"/>
</dbReference>